<organism evidence="2 3">
    <name type="scientific">Odynerus spinipes</name>
    <dbReference type="NCBI Taxonomy" id="1348599"/>
    <lineage>
        <taxon>Eukaryota</taxon>
        <taxon>Metazoa</taxon>
        <taxon>Ecdysozoa</taxon>
        <taxon>Arthropoda</taxon>
        <taxon>Hexapoda</taxon>
        <taxon>Insecta</taxon>
        <taxon>Pterygota</taxon>
        <taxon>Neoptera</taxon>
        <taxon>Endopterygota</taxon>
        <taxon>Hymenoptera</taxon>
        <taxon>Apocrita</taxon>
        <taxon>Aculeata</taxon>
        <taxon>Vespoidea</taxon>
        <taxon>Vespidae</taxon>
        <taxon>Eumeninae</taxon>
        <taxon>Odynerus</taxon>
    </lineage>
</organism>
<reference evidence="2" key="2">
    <citation type="journal article" date="2023" name="Commun. Biol.">
        <title>Intrasexual cuticular hydrocarbon dimorphism in a wasp sheds light on hydrocarbon biosynthesis genes in Hymenoptera.</title>
        <authorList>
            <person name="Moris V.C."/>
            <person name="Podsiadlowski L."/>
            <person name="Martin S."/>
            <person name="Oeyen J.P."/>
            <person name="Donath A."/>
            <person name="Petersen M."/>
            <person name="Wilbrandt J."/>
            <person name="Misof B."/>
            <person name="Liedtke D."/>
            <person name="Thamm M."/>
            <person name="Scheiner R."/>
            <person name="Schmitt T."/>
            <person name="Niehuis O."/>
        </authorList>
    </citation>
    <scope>NUCLEOTIDE SEQUENCE</scope>
    <source>
        <strain evidence="2">GBR_01_08_01A</strain>
    </source>
</reference>
<gene>
    <name evidence="2" type="ORF">KPH14_004093</name>
</gene>
<feature type="compositionally biased region" description="Polar residues" evidence="1">
    <location>
        <begin position="69"/>
        <end position="80"/>
    </location>
</feature>
<accession>A0AAD9VV66</accession>
<evidence type="ECO:0000256" key="1">
    <source>
        <dbReference type="SAM" id="MobiDB-lite"/>
    </source>
</evidence>
<feature type="region of interest" description="Disordered" evidence="1">
    <location>
        <begin position="46"/>
        <end position="80"/>
    </location>
</feature>
<dbReference type="AlphaFoldDB" id="A0AAD9VV66"/>
<dbReference type="EMBL" id="JAIFRP010000006">
    <property type="protein sequence ID" value="KAK2588019.1"/>
    <property type="molecule type" value="Genomic_DNA"/>
</dbReference>
<reference evidence="2" key="1">
    <citation type="submission" date="2021-08" db="EMBL/GenBank/DDBJ databases">
        <authorList>
            <person name="Misof B."/>
            <person name="Oliver O."/>
            <person name="Podsiadlowski L."/>
            <person name="Donath A."/>
            <person name="Peters R."/>
            <person name="Mayer C."/>
            <person name="Rust J."/>
            <person name="Gunkel S."/>
            <person name="Lesny P."/>
            <person name="Martin S."/>
            <person name="Oeyen J.P."/>
            <person name="Petersen M."/>
            <person name="Panagiotis P."/>
            <person name="Wilbrandt J."/>
            <person name="Tanja T."/>
        </authorList>
    </citation>
    <scope>NUCLEOTIDE SEQUENCE</scope>
    <source>
        <strain evidence="2">GBR_01_08_01A</strain>
        <tissue evidence="2">Thorax + abdomen</tissue>
    </source>
</reference>
<proteinExistence type="predicted"/>
<evidence type="ECO:0000313" key="3">
    <source>
        <dbReference type="Proteomes" id="UP001258017"/>
    </source>
</evidence>
<keyword evidence="3" id="KW-1185">Reference proteome</keyword>
<dbReference type="Proteomes" id="UP001258017">
    <property type="component" value="Unassembled WGS sequence"/>
</dbReference>
<evidence type="ECO:0000313" key="2">
    <source>
        <dbReference type="EMBL" id="KAK2588019.1"/>
    </source>
</evidence>
<sequence>MTLSCIGRYYCCHQGHRCEPHSYFHPHKSSSRIIGQVCISSVCDGLSPDENRRTNGGRDGPRAPVHLTARNSSQTKNAPS</sequence>
<name>A0AAD9VV66_9HYME</name>
<comment type="caution">
    <text evidence="2">The sequence shown here is derived from an EMBL/GenBank/DDBJ whole genome shotgun (WGS) entry which is preliminary data.</text>
</comment>
<protein>
    <submittedName>
        <fullName evidence="2">Uncharacterized protein</fullName>
    </submittedName>
</protein>